<dbReference type="SUPFAM" id="SSF51306">
    <property type="entry name" value="LexA/Signal peptidase"/>
    <property type="match status" value="1"/>
</dbReference>
<name>A0A1A9MCU3_9XANT</name>
<dbReference type="Proteomes" id="UP000077659">
    <property type="component" value="Unassembled WGS sequence"/>
</dbReference>
<dbReference type="RefSeq" id="WP_064508827.1">
    <property type="nucleotide sequence ID" value="NZ_JAYFSN010000017.1"/>
</dbReference>
<dbReference type="PANTHER" id="PTHR40661:SF3">
    <property type="entry name" value="FELS-1 PROPHAGE TRANSCRIPTIONAL REGULATOR"/>
    <property type="match status" value="1"/>
</dbReference>
<dbReference type="InterPro" id="IPR039418">
    <property type="entry name" value="LexA-like"/>
</dbReference>
<evidence type="ECO:0000259" key="4">
    <source>
        <dbReference type="Pfam" id="PF00717"/>
    </source>
</evidence>
<evidence type="ECO:0000313" key="6">
    <source>
        <dbReference type="EMBL" id="OAG67676.1"/>
    </source>
</evidence>
<proteinExistence type="predicted"/>
<dbReference type="EMBL" id="JAYFSO010000005">
    <property type="protein sequence ID" value="MEA5123275.1"/>
    <property type="molecule type" value="Genomic_DNA"/>
</dbReference>
<keyword evidence="3" id="KW-0804">Transcription</keyword>
<dbReference type="CDD" id="cd06529">
    <property type="entry name" value="S24_LexA-like"/>
    <property type="match status" value="1"/>
</dbReference>
<dbReference type="Proteomes" id="UP001303614">
    <property type="component" value="Unassembled WGS sequence"/>
</dbReference>
<dbReference type="Pfam" id="PF00717">
    <property type="entry name" value="Peptidase_S24"/>
    <property type="match status" value="1"/>
</dbReference>
<gene>
    <name evidence="6" type="ORF">A7D17_15925</name>
    <name evidence="5" type="ORF">VB146_05205</name>
</gene>
<protein>
    <submittedName>
        <fullName evidence="5">S24 family peptidase</fullName>
    </submittedName>
</protein>
<dbReference type="AlphaFoldDB" id="A0A1A9MCU3"/>
<keyword evidence="8" id="KW-1185">Reference proteome</keyword>
<dbReference type="InterPro" id="IPR015927">
    <property type="entry name" value="Peptidase_S24_S26A/B/C"/>
</dbReference>
<dbReference type="InterPro" id="IPR036286">
    <property type="entry name" value="LexA/Signal_pep-like_sf"/>
</dbReference>
<feature type="domain" description="Peptidase S24/S26A/S26B/S26C" evidence="4">
    <location>
        <begin position="136"/>
        <end position="221"/>
    </location>
</feature>
<evidence type="ECO:0000256" key="3">
    <source>
        <dbReference type="ARBA" id="ARBA00023163"/>
    </source>
</evidence>
<dbReference type="STRING" id="1843580.A7D17_15925"/>
<reference evidence="6 7" key="1">
    <citation type="submission" date="2016-05" db="EMBL/GenBank/DDBJ databases">
        <title>Pathogenic, phenotypic and molecular characterisation of Xanthomonas nasturtii sp. nov. and Xanthomonas floridensis sp. nov., new species of Xanthomonas associated with watercress production in Florida.</title>
        <authorList>
            <person name="Vicente J.G."/>
            <person name="Rothwell S."/>
            <person name="Holub E.B."/>
            <person name="Studholme D.J."/>
        </authorList>
    </citation>
    <scope>NUCLEOTIDE SEQUENCE [LARGE SCALE GENOMIC DNA]</scope>
    <source>
        <strain evidence="6 7">WHRI 8848</strain>
    </source>
</reference>
<dbReference type="EMBL" id="LXNG01000014">
    <property type="protein sequence ID" value="OAG67676.1"/>
    <property type="molecule type" value="Genomic_DNA"/>
</dbReference>
<keyword evidence="1" id="KW-0805">Transcription regulation</keyword>
<keyword evidence="2" id="KW-0238">DNA-binding</keyword>
<dbReference type="GO" id="GO:0003677">
    <property type="term" value="F:DNA binding"/>
    <property type="evidence" value="ECO:0007669"/>
    <property type="project" value="UniProtKB-KW"/>
</dbReference>
<sequence>MTSTDPTIVALRRARLRAWIDDRHAGVQASFVAAVGINQGELSGLLNGKKSFGEKKARSLEQASGMPSGYLDNDSAATAATSTVLSAETPQGYLRLQLFEGAAGMGQGVVNQDFPEVMKVMEVAEWEVRRKLGFLPKPGRIQIITGRGPSMRPKIEDGDIVWIDTSIDYFDGDDYYLISYDGETQIKMLQKRSDGLYVVSANPEFKEWRCDPTDLAVRGKALVHAGFRRF</sequence>
<reference evidence="5 8" key="2">
    <citation type="submission" date="2023-12" db="EMBL/GenBank/DDBJ databases">
        <title>Genome sequencing of Xanthomonas floridensis.</title>
        <authorList>
            <person name="Greer S."/>
            <person name="Harrison J."/>
            <person name="Grant M."/>
            <person name="Vicente J."/>
            <person name="Studholme D."/>
        </authorList>
    </citation>
    <scope>NUCLEOTIDE SEQUENCE [LARGE SCALE GENOMIC DNA]</scope>
    <source>
        <strain evidence="5 8">WHRI 8848</strain>
    </source>
</reference>
<dbReference type="PANTHER" id="PTHR40661">
    <property type="match status" value="1"/>
</dbReference>
<evidence type="ECO:0000256" key="2">
    <source>
        <dbReference type="ARBA" id="ARBA00023125"/>
    </source>
</evidence>
<dbReference type="OrthoDB" id="9791537at2"/>
<evidence type="ECO:0000313" key="7">
    <source>
        <dbReference type="Proteomes" id="UP000077659"/>
    </source>
</evidence>
<evidence type="ECO:0000313" key="5">
    <source>
        <dbReference type="EMBL" id="MEA5123275.1"/>
    </source>
</evidence>
<organism evidence="6 7">
    <name type="scientific">Xanthomonas floridensis</name>
    <dbReference type="NCBI Taxonomy" id="1843580"/>
    <lineage>
        <taxon>Bacteria</taxon>
        <taxon>Pseudomonadati</taxon>
        <taxon>Pseudomonadota</taxon>
        <taxon>Gammaproteobacteria</taxon>
        <taxon>Lysobacterales</taxon>
        <taxon>Lysobacteraceae</taxon>
        <taxon>Xanthomonas</taxon>
    </lineage>
</organism>
<dbReference type="Gene3D" id="2.10.109.10">
    <property type="entry name" value="Umud Fragment, subunit A"/>
    <property type="match status" value="1"/>
</dbReference>
<evidence type="ECO:0000313" key="8">
    <source>
        <dbReference type="Proteomes" id="UP001303614"/>
    </source>
</evidence>
<evidence type="ECO:0000256" key="1">
    <source>
        <dbReference type="ARBA" id="ARBA00023015"/>
    </source>
</evidence>
<accession>A0A1A9MCU3</accession>
<comment type="caution">
    <text evidence="6">The sequence shown here is derived from an EMBL/GenBank/DDBJ whole genome shotgun (WGS) entry which is preliminary data.</text>
</comment>